<gene>
    <name evidence="2" type="ORF">BOLFYP28_02487</name>
</gene>
<sequence length="186" mass="21766">MSDIQTSTIRVPKNVLEDIKIYCRKAGQPVGEWVERAWRFLQKNDFDIYDTEVTPSLPVPSEVERERNQVDVLCKLMSEFINSQKQAQLPAPDILQKTTNRVAELEHIIGKYQEKLDSLSEDKTMIIKERVEWERKYYDRDKQNYALLETLKKQGELLEKAKTELRHCKGFFSSANEDVLKELGIS</sequence>
<accession>A0A6N2VUR5</accession>
<evidence type="ECO:0000256" key="1">
    <source>
        <dbReference type="SAM" id="Coils"/>
    </source>
</evidence>
<dbReference type="RefSeq" id="WP_228002754.1">
    <property type="nucleotide sequence ID" value="NZ_CACRTD010000037.1"/>
</dbReference>
<dbReference type="EMBL" id="CACRTD010000037">
    <property type="protein sequence ID" value="VYT32512.1"/>
    <property type="molecule type" value="Genomic_DNA"/>
</dbReference>
<protein>
    <submittedName>
        <fullName evidence="2">Uncharacterized protein</fullName>
    </submittedName>
</protein>
<evidence type="ECO:0000313" key="2">
    <source>
        <dbReference type="EMBL" id="VYT32512.1"/>
    </source>
</evidence>
<organism evidence="2">
    <name type="scientific">Bacteroides ovatus</name>
    <dbReference type="NCBI Taxonomy" id="28116"/>
    <lineage>
        <taxon>Bacteria</taxon>
        <taxon>Pseudomonadati</taxon>
        <taxon>Bacteroidota</taxon>
        <taxon>Bacteroidia</taxon>
        <taxon>Bacteroidales</taxon>
        <taxon>Bacteroidaceae</taxon>
        <taxon>Bacteroides</taxon>
    </lineage>
</organism>
<proteinExistence type="predicted"/>
<dbReference type="AlphaFoldDB" id="A0A6N2VUR5"/>
<reference evidence="2" key="1">
    <citation type="submission" date="2019-11" db="EMBL/GenBank/DDBJ databases">
        <authorList>
            <person name="Feng L."/>
        </authorList>
    </citation>
    <scope>NUCLEOTIDE SEQUENCE</scope>
    <source>
        <strain evidence="2">BovatusLFYP28</strain>
    </source>
</reference>
<keyword evidence="1" id="KW-0175">Coiled coil</keyword>
<name>A0A6N2VUR5_BACOV</name>
<feature type="coiled-coil region" evidence="1">
    <location>
        <begin position="95"/>
        <end position="122"/>
    </location>
</feature>